<feature type="binding site" evidence="5">
    <location>
        <position position="45"/>
    </location>
    <ligand>
        <name>Zn(2+)</name>
        <dbReference type="ChEBI" id="CHEBI:29105"/>
        <note>catalytic</note>
    </ligand>
</feature>
<evidence type="ECO:0000256" key="4">
    <source>
        <dbReference type="ARBA" id="ARBA00023157"/>
    </source>
</evidence>
<dbReference type="InterPro" id="IPR001506">
    <property type="entry name" value="Peptidase_M12A"/>
</dbReference>
<dbReference type="Gene3D" id="3.40.390.10">
    <property type="entry name" value="Collagenase (Catalytic Domain)"/>
    <property type="match status" value="3"/>
</dbReference>
<feature type="binding site" evidence="5">
    <location>
        <position position="403"/>
    </location>
    <ligand>
        <name>Zn(2+)</name>
        <dbReference type="ChEBI" id="CHEBI:29105"/>
        <note>catalytic</note>
    </ligand>
</feature>
<feature type="domain" description="Peptidase M12A" evidence="7">
    <location>
        <begin position="1"/>
        <end position="152"/>
    </location>
</feature>
<feature type="binding site" evidence="5">
    <location>
        <position position="55"/>
    </location>
    <ligand>
        <name>Zn(2+)</name>
        <dbReference type="ChEBI" id="CHEBI:29105"/>
        <note>catalytic</note>
    </ligand>
</feature>
<feature type="binding site" evidence="5">
    <location>
        <position position="762"/>
    </location>
    <ligand>
        <name>Zn(2+)</name>
        <dbReference type="ChEBI" id="CHEBI:29105"/>
        <note>catalytic</note>
    </ligand>
</feature>
<feature type="binding site" evidence="5">
    <location>
        <position position="758"/>
    </location>
    <ligand>
        <name>Zn(2+)</name>
        <dbReference type="ChEBI" id="CHEBI:29105"/>
        <note>catalytic</note>
    </ligand>
</feature>
<name>A0AAF5I2G0_STRER</name>
<evidence type="ECO:0000313" key="8">
    <source>
        <dbReference type="Proteomes" id="UP000035681"/>
    </source>
</evidence>
<dbReference type="Pfam" id="PF01400">
    <property type="entry name" value="Astacin"/>
    <property type="match status" value="3"/>
</dbReference>
<dbReference type="SMART" id="SM00235">
    <property type="entry name" value="ZnMc"/>
    <property type="match status" value="3"/>
</dbReference>
<evidence type="ECO:0000256" key="2">
    <source>
        <dbReference type="ARBA" id="ARBA00022833"/>
    </source>
</evidence>
<evidence type="ECO:0000256" key="3">
    <source>
        <dbReference type="ARBA" id="ARBA00023049"/>
    </source>
</evidence>
<dbReference type="PROSITE" id="PS00022">
    <property type="entry name" value="EGF_1"/>
    <property type="match status" value="3"/>
</dbReference>
<feature type="domain" description="Peptidase M12A" evidence="7">
    <location>
        <begin position="301"/>
        <end position="496"/>
    </location>
</feature>
<evidence type="ECO:0000259" key="7">
    <source>
        <dbReference type="PROSITE" id="PS51864"/>
    </source>
</evidence>
<dbReference type="PROSITE" id="PS01186">
    <property type="entry name" value="EGF_2"/>
    <property type="match status" value="3"/>
</dbReference>
<dbReference type="WBParaSite" id="TCONS_00011414.p2">
    <property type="protein sequence ID" value="TCONS_00011414.p2"/>
    <property type="gene ID" value="XLOC_005796"/>
</dbReference>
<sequence>MIPNVSGIRYIYGNGCFSRVGKADGVQWQRISIGDNCDNIGRVQHETFHALGIDHEHNRIDRNHYLYILEKNINDICKRNFFIVSPLNGNTLNIPYDYGSIMHYDIRAFGKNKEITMLPKDELYKKTIGHINDLSFNDIKTLNLYYCTKRCSKRIKCYNRGYQNPNMCNTCKCVEGFTGKNCKLLSISPPSCGKTFFYAEKFTQQIKAEGKNYCIYHIKAKNRRKIGIKIDFVDMRPHTRRICRFKNSLEIKYWDDKTVTGARFCGLISKTIFLSKSDYAVSQTLDDIQNNFNTSSDRIKRKVCSNIARKWGLQIPYFVDENVDPLLIRNSLQKISLETCLTFRETKYMYPGMSGIRYFYGIGCNSLIGKADGKQWQPISIGENCDDQGRVQHETLHALGIDHEHNRVDRHYFLYILEKNILDDSKKHFYVVTKDNCKHFNIPYDYGSLMHYDMYTFSRNGYITMLPKDELYKKTIGQMRQLSFNDIKTVNLYYCSNRCPRPIKCFNGGYQNPNICNTCKCVEGFTGKNCKLLSKSSPSCGKTSFYAKSLSQEIKGEGRNYCIYHIKSRNRRKIGINIIFASFQPYMTQICKEKNTLEIKYWNDKTVTGARFCSLTPNTIFMSRSDHVIIYYRSTKNIQKNVKPIVSQNSHDVINNYANSSIRIKRKVRGDSPIRWQLIIPFYVDKNVDRNVIRESLHQLNMETCLMFREAMYMHPRISGIRYIYGHDCSSRIGKADGIQWQPISIGKDCDDIGRVQHETLHALGIDHEHNRIDRNNFLHIFRKNIKDDFQSDFFIVSYANSKTLNIPFDYGSLMHYDMYAYSKNDYMTILPKHELYRRTIGQMRNLTFNDIKTINLYYCAKRCRFQIKCYNGGYQNPNKCNTCKCVEGFTGRNCRLLVRSPLSCGRTFLSAEKFTQQIKAEAKKRRKIGLKIIFASIHPYALQICTIENTLEIKYWNDKTVTGARFCSLTPNTIFMSRSDHVIIYYRSNDIKNRFKLEFKKM</sequence>
<feature type="domain" description="Peptidase M12A" evidence="7">
    <location>
        <begin position="666"/>
        <end position="861"/>
    </location>
</feature>
<dbReference type="PANTHER" id="PTHR10127">
    <property type="entry name" value="DISCOIDIN, CUB, EGF, LAMININ , AND ZINC METALLOPROTEASE DOMAIN CONTAINING"/>
    <property type="match status" value="1"/>
</dbReference>
<feature type="binding site" evidence="5">
    <location>
        <position position="397"/>
    </location>
    <ligand>
        <name>Zn(2+)</name>
        <dbReference type="ChEBI" id="CHEBI:29105"/>
        <note>catalytic</note>
    </ligand>
</feature>
<keyword evidence="4 5" id="KW-1015">Disulfide bond</keyword>
<feature type="active site" evidence="5">
    <location>
        <position position="394"/>
    </location>
</feature>
<keyword evidence="1 5" id="KW-0479">Metal-binding</keyword>
<keyword evidence="5 6" id="KW-0378">Hydrolase</keyword>
<feature type="binding site" evidence="5">
    <location>
        <position position="49"/>
    </location>
    <ligand>
        <name>Zn(2+)</name>
        <dbReference type="ChEBI" id="CHEBI:29105"/>
        <note>catalytic</note>
    </ligand>
</feature>
<dbReference type="GO" id="GO:0008270">
    <property type="term" value="F:zinc ion binding"/>
    <property type="evidence" value="ECO:0007669"/>
    <property type="project" value="UniProtKB-UniRule"/>
</dbReference>
<organism evidence="8 9">
    <name type="scientific">Strongyloides stercoralis</name>
    <name type="common">Threadworm</name>
    <dbReference type="NCBI Taxonomy" id="6248"/>
    <lineage>
        <taxon>Eukaryota</taxon>
        <taxon>Metazoa</taxon>
        <taxon>Ecdysozoa</taxon>
        <taxon>Nematoda</taxon>
        <taxon>Chromadorea</taxon>
        <taxon>Rhabditida</taxon>
        <taxon>Tylenchina</taxon>
        <taxon>Panagrolaimomorpha</taxon>
        <taxon>Strongyloidoidea</taxon>
        <taxon>Strongyloididae</taxon>
        <taxon>Strongyloides</taxon>
    </lineage>
</organism>
<dbReference type="EC" id="3.4.24.-" evidence="6"/>
<dbReference type="PROSITE" id="PS51864">
    <property type="entry name" value="ASTACIN"/>
    <property type="match status" value="3"/>
</dbReference>
<dbReference type="PANTHER" id="PTHR10127:SF802">
    <property type="entry name" value="ZINC METALLOPROTEINASE NAS-10"/>
    <property type="match status" value="1"/>
</dbReference>
<dbReference type="AlphaFoldDB" id="A0AAF5I2G0"/>
<dbReference type="GO" id="GO:0006508">
    <property type="term" value="P:proteolysis"/>
    <property type="evidence" value="ECO:0007669"/>
    <property type="project" value="UniProtKB-KW"/>
</dbReference>
<dbReference type="SUPFAM" id="SSF55486">
    <property type="entry name" value="Metalloproteases ('zincins'), catalytic domain"/>
    <property type="match status" value="3"/>
</dbReference>
<dbReference type="GO" id="GO:0004222">
    <property type="term" value="F:metalloendopeptidase activity"/>
    <property type="evidence" value="ECO:0007669"/>
    <property type="project" value="UniProtKB-UniRule"/>
</dbReference>
<evidence type="ECO:0000256" key="6">
    <source>
        <dbReference type="RuleBase" id="RU361183"/>
    </source>
</evidence>
<feature type="active site" evidence="5">
    <location>
        <position position="46"/>
    </location>
</feature>
<evidence type="ECO:0000256" key="5">
    <source>
        <dbReference type="PROSITE-ProRule" id="PRU01211"/>
    </source>
</evidence>
<dbReference type="Proteomes" id="UP000035681">
    <property type="component" value="Unplaced"/>
</dbReference>
<comment type="caution">
    <text evidence="5">Lacks conserved residue(s) required for the propagation of feature annotation.</text>
</comment>
<accession>A0AAF5I2G0</accession>
<evidence type="ECO:0000256" key="1">
    <source>
        <dbReference type="ARBA" id="ARBA00022723"/>
    </source>
</evidence>
<keyword evidence="2 5" id="KW-0862">Zinc</keyword>
<keyword evidence="3 5" id="KW-0482">Metalloprotease</keyword>
<proteinExistence type="predicted"/>
<keyword evidence="5 6" id="KW-0645">Protease</keyword>
<protein>
    <recommendedName>
        <fullName evidence="6">Metalloendopeptidase</fullName>
        <ecNumber evidence="6">3.4.24.-</ecNumber>
    </recommendedName>
</protein>
<dbReference type="InterPro" id="IPR024079">
    <property type="entry name" value="MetalloPept_cat_dom_sf"/>
</dbReference>
<feature type="binding site" evidence="5">
    <location>
        <position position="768"/>
    </location>
    <ligand>
        <name>Zn(2+)</name>
        <dbReference type="ChEBI" id="CHEBI:29105"/>
        <note>catalytic</note>
    </ligand>
</feature>
<comment type="cofactor">
    <cofactor evidence="5 6">
        <name>Zn(2+)</name>
        <dbReference type="ChEBI" id="CHEBI:29105"/>
    </cofactor>
    <text evidence="5 6">Binds 1 zinc ion per subunit.</text>
</comment>
<feature type="disulfide bond" evidence="5">
    <location>
        <begin position="705"/>
        <end position="860"/>
    </location>
</feature>
<dbReference type="InterPro" id="IPR000742">
    <property type="entry name" value="EGF"/>
</dbReference>
<dbReference type="PRINTS" id="PR00480">
    <property type="entry name" value="ASTACIN"/>
</dbReference>
<feature type="binding site" evidence="5">
    <location>
        <position position="393"/>
    </location>
    <ligand>
        <name>Zn(2+)</name>
        <dbReference type="ChEBI" id="CHEBI:29105"/>
        <note>catalytic</note>
    </ligand>
</feature>
<keyword evidence="8" id="KW-1185">Reference proteome</keyword>
<feature type="disulfide bond" evidence="5">
    <location>
        <begin position="340"/>
        <end position="495"/>
    </location>
</feature>
<feature type="active site" evidence="5">
    <location>
        <position position="759"/>
    </location>
</feature>
<evidence type="ECO:0000313" key="9">
    <source>
        <dbReference type="WBParaSite" id="TCONS_00011414.p2"/>
    </source>
</evidence>
<dbReference type="InterPro" id="IPR006026">
    <property type="entry name" value="Peptidase_Metallo"/>
</dbReference>
<reference evidence="9" key="1">
    <citation type="submission" date="2024-02" db="UniProtKB">
        <authorList>
            <consortium name="WormBaseParasite"/>
        </authorList>
    </citation>
    <scope>IDENTIFICATION</scope>
</reference>